<dbReference type="PROSITE" id="PS50158">
    <property type="entry name" value="ZF_CCHC"/>
    <property type="match status" value="1"/>
</dbReference>
<dbReference type="SUPFAM" id="SSF50630">
    <property type="entry name" value="Acid proteases"/>
    <property type="match status" value="1"/>
</dbReference>
<reference evidence="4 5" key="1">
    <citation type="submission" date="2020-04" db="EMBL/GenBank/DDBJ databases">
        <title>Perkinsus chesapeaki whole genome sequence.</title>
        <authorList>
            <person name="Bogema D.R."/>
        </authorList>
    </citation>
    <scope>NUCLEOTIDE SEQUENCE [LARGE SCALE GENOMIC DNA]</scope>
    <source>
        <strain evidence="4">ATCC PRA-425</strain>
    </source>
</reference>
<keyword evidence="1" id="KW-0862">Zinc</keyword>
<feature type="compositionally biased region" description="Low complexity" evidence="2">
    <location>
        <begin position="590"/>
        <end position="603"/>
    </location>
</feature>
<dbReference type="InterPro" id="IPR001969">
    <property type="entry name" value="Aspartic_peptidase_AS"/>
</dbReference>
<dbReference type="Gene3D" id="2.40.70.10">
    <property type="entry name" value="Acid Proteases"/>
    <property type="match status" value="1"/>
</dbReference>
<keyword evidence="1" id="KW-0863">Zinc-finger</keyword>
<dbReference type="Pfam" id="PF05380">
    <property type="entry name" value="Peptidase_A17"/>
    <property type="match status" value="1"/>
</dbReference>
<feature type="region of interest" description="Disordered" evidence="2">
    <location>
        <begin position="1"/>
        <end position="143"/>
    </location>
</feature>
<dbReference type="InterPro" id="IPR036875">
    <property type="entry name" value="Znf_CCHC_sf"/>
</dbReference>
<evidence type="ECO:0000313" key="5">
    <source>
        <dbReference type="Proteomes" id="UP000591131"/>
    </source>
</evidence>
<feature type="compositionally biased region" description="Low complexity" evidence="2">
    <location>
        <begin position="448"/>
        <end position="482"/>
    </location>
</feature>
<proteinExistence type="predicted"/>
<dbReference type="GO" id="GO:0008270">
    <property type="term" value="F:zinc ion binding"/>
    <property type="evidence" value="ECO:0007669"/>
    <property type="project" value="UniProtKB-KW"/>
</dbReference>
<feature type="non-terminal residue" evidence="4">
    <location>
        <position position="1397"/>
    </location>
</feature>
<organism evidence="4 5">
    <name type="scientific">Perkinsus chesapeaki</name>
    <name type="common">Clam parasite</name>
    <name type="synonym">Perkinsus andrewsi</name>
    <dbReference type="NCBI Taxonomy" id="330153"/>
    <lineage>
        <taxon>Eukaryota</taxon>
        <taxon>Sar</taxon>
        <taxon>Alveolata</taxon>
        <taxon>Perkinsozoa</taxon>
        <taxon>Perkinsea</taxon>
        <taxon>Perkinsida</taxon>
        <taxon>Perkinsidae</taxon>
        <taxon>Perkinsus</taxon>
    </lineage>
</organism>
<evidence type="ECO:0000259" key="3">
    <source>
        <dbReference type="PROSITE" id="PS50158"/>
    </source>
</evidence>
<dbReference type="InterPro" id="IPR043128">
    <property type="entry name" value="Rev_trsase/Diguanyl_cyclase"/>
</dbReference>
<comment type="caution">
    <text evidence="4">The sequence shown here is derived from an EMBL/GenBank/DDBJ whole genome shotgun (WGS) entry which is preliminary data.</text>
</comment>
<name>A0A7J6KSP7_PERCH</name>
<dbReference type="OrthoDB" id="3341596at2759"/>
<dbReference type="SMART" id="SM00343">
    <property type="entry name" value="ZnF_C2HC"/>
    <property type="match status" value="3"/>
</dbReference>
<protein>
    <recommendedName>
        <fullName evidence="3">CCHC-type domain-containing protein</fullName>
    </recommendedName>
</protein>
<keyword evidence="5" id="KW-1185">Reference proteome</keyword>
<feature type="domain" description="CCHC-type" evidence="3">
    <location>
        <begin position="498"/>
        <end position="512"/>
    </location>
</feature>
<evidence type="ECO:0000256" key="2">
    <source>
        <dbReference type="SAM" id="MobiDB-lite"/>
    </source>
</evidence>
<feature type="region of interest" description="Disordered" evidence="2">
    <location>
        <begin position="448"/>
        <end position="490"/>
    </location>
</feature>
<dbReference type="SUPFAM" id="SSF57756">
    <property type="entry name" value="Retrovirus zinc finger-like domains"/>
    <property type="match status" value="1"/>
</dbReference>
<keyword evidence="1" id="KW-0479">Metal-binding</keyword>
<dbReference type="Gene3D" id="4.10.60.10">
    <property type="entry name" value="Zinc finger, CCHC-type"/>
    <property type="match status" value="1"/>
</dbReference>
<dbReference type="SUPFAM" id="SSF56672">
    <property type="entry name" value="DNA/RNA polymerases"/>
    <property type="match status" value="1"/>
</dbReference>
<dbReference type="PROSITE" id="PS00141">
    <property type="entry name" value="ASP_PROTEASE"/>
    <property type="match status" value="1"/>
</dbReference>
<dbReference type="EMBL" id="JAAPAO010001286">
    <property type="protein sequence ID" value="KAF4650325.1"/>
    <property type="molecule type" value="Genomic_DNA"/>
</dbReference>
<gene>
    <name evidence="4" type="ORF">FOL47_001234</name>
</gene>
<dbReference type="GO" id="GO:0004190">
    <property type="term" value="F:aspartic-type endopeptidase activity"/>
    <property type="evidence" value="ECO:0007669"/>
    <property type="project" value="InterPro"/>
</dbReference>
<dbReference type="InterPro" id="IPR021109">
    <property type="entry name" value="Peptidase_aspartic_dom_sf"/>
</dbReference>
<dbReference type="GO" id="GO:0003676">
    <property type="term" value="F:nucleic acid binding"/>
    <property type="evidence" value="ECO:0007669"/>
    <property type="project" value="InterPro"/>
</dbReference>
<feature type="compositionally biased region" description="Low complexity" evidence="2">
    <location>
        <begin position="128"/>
        <end position="143"/>
    </location>
</feature>
<feature type="compositionally biased region" description="Polar residues" evidence="2">
    <location>
        <begin position="90"/>
        <end position="122"/>
    </location>
</feature>
<feature type="compositionally biased region" description="Low complexity" evidence="2">
    <location>
        <begin position="39"/>
        <end position="53"/>
    </location>
</feature>
<dbReference type="Proteomes" id="UP000591131">
    <property type="component" value="Unassembled WGS sequence"/>
</dbReference>
<feature type="compositionally biased region" description="Low complexity" evidence="2">
    <location>
        <begin position="568"/>
        <end position="582"/>
    </location>
</feature>
<feature type="region of interest" description="Disordered" evidence="2">
    <location>
        <begin position="565"/>
        <end position="612"/>
    </location>
</feature>
<dbReference type="InterPro" id="IPR008042">
    <property type="entry name" value="Retrotrans_Pao"/>
</dbReference>
<accession>A0A7J6KSP7</accession>
<evidence type="ECO:0000313" key="4">
    <source>
        <dbReference type="EMBL" id="KAF4650325.1"/>
    </source>
</evidence>
<dbReference type="InterPro" id="IPR001878">
    <property type="entry name" value="Znf_CCHC"/>
</dbReference>
<dbReference type="GO" id="GO:0006508">
    <property type="term" value="P:proteolysis"/>
    <property type="evidence" value="ECO:0007669"/>
    <property type="project" value="InterPro"/>
</dbReference>
<sequence length="1397" mass="155041">MSSSTTRPPRSSENSGSAEDALRRSNRLLGLIPTDDPDNQLQNTDNVNNANNNDHPENSDDEYSNHGYPPHDPIINDNVITDNTDLHPPINNNTDNTAQVPAIDNNTNGDNTPRNPANSTGRTTHDLTANNATSGNLSNNSSSTFHHNKLITAALREVTNALTDVASRLVRLESHQHTLHTNVNSEPRTTFPTRQVTVDQQQPIKFTPSATASYADNNDVDPHMDALTKALITANRLKPTPESELFTGTSDKKTVEAFIHEITSDFRYILANDNMKVALIMTAMSQSAVAHVTSLYTAKYGTINSSTSIDASVFLPRLMEVLREAYTTSTAHMDARLSWESLQLQGHPSFPDFINDFQKLRTEVGALRGRVIDPAEALGRLWGCLPPSLRQWAGDYLPPPACQDLSECNLQYYISRLRHHCQNGSYHLATTSTSSVTSGFTFPATLVSSTPPSTASTTTTQAQTNFTQHHSSSQQQQQQPTTTSPPRPNSNTTTNLACFRCGAAGHQAQQCPLPLPLNHNQRCKRCGHTRHSFPQCRKPDTIRCARCNRIGHLASICMQQNYNPMAHQQQQQQTTTTSSSNPPQQPPPTTTSTSATTTTGETSPPLPSEQASTASNVNQQCFAQCLVALSLQQTATTTCPTTITTVNSTTLQPTNYEQPSCENLLTKSTIPEAPKQMMSPDEEPGALYTDLTFIGADSSSHKMRAMIDTGSSRSYINSKTLQQALQLQLVCSYRQTTTLTVVTANGATFTSCLQAQLKLNTRQGHIMIWVHCANQLYSALLIGVDNLLNLDMMILMTKTQPLLRTQVGPLRDSIVKLIDNKASPTTTTANDIIPGKANDGELPELSHLANLKHTSCQTVNITTSPCTFTISPTDEDDFNNNEAISTQAQPQYQPTYDFDDYISNYFTSIVAHTTVIDEHKYNHIAEFDPCSHINNNKVDTLTVVPQPDGTFMHFHKLPWRSEARPHANLRGIQARTEAQLRRLSTDDFQHYNDCIQDLLHRGVIRPLKEDEVPLWAMCHFGVKGHAQSTTPLRPVFTGTGLTPHLNKVSSNVAINVVNPLLLLRTHRIFHIEDLAKAFYSMYVYDSDELWLCFWHQQQWFCFAKCPMGIAPSTGFLAASIDTILKELQSLHYPRPVPTITHVDDITQVFTSMKEREEVHNLNIKHFANHHFHINAAKRITDESTQQRALGLWIDDNGDLMLYSIPPLGNYDSEVYDPLLNKIPPLFDNTDDINDNTTTLRVQQAFSYVCACYDPLGLAAETTTRQRLLLRQALTSGLNNNDIMPQELATQLRQCRRQLCNMKPQARFVSPLVDPTGHPIYFACVDASSQAIALTITARGTDRVVAHSLLVPNSKALWTVVRLELQAIILAIPYIDQFVNIFKNTGNLPLIVICSDSL</sequence>
<evidence type="ECO:0000256" key="1">
    <source>
        <dbReference type="PROSITE-ProRule" id="PRU00047"/>
    </source>
</evidence>
<dbReference type="Pfam" id="PF00098">
    <property type="entry name" value="zf-CCHC"/>
    <property type="match status" value="1"/>
</dbReference>
<dbReference type="Gene3D" id="3.30.70.270">
    <property type="match status" value="1"/>
</dbReference>
<dbReference type="Gene3D" id="3.10.10.10">
    <property type="entry name" value="HIV Type 1 Reverse Transcriptase, subunit A, domain 1"/>
    <property type="match status" value="1"/>
</dbReference>
<dbReference type="InterPro" id="IPR043502">
    <property type="entry name" value="DNA/RNA_pol_sf"/>
</dbReference>
<feature type="compositionally biased region" description="Low complexity" evidence="2">
    <location>
        <begin position="1"/>
        <end position="12"/>
    </location>
</feature>